<dbReference type="Gene3D" id="1.10.287.70">
    <property type="match status" value="1"/>
</dbReference>
<organism evidence="15 16">
    <name type="scientific">Polarella glacialis</name>
    <name type="common">Dinoflagellate</name>
    <dbReference type="NCBI Taxonomy" id="89957"/>
    <lineage>
        <taxon>Eukaryota</taxon>
        <taxon>Sar</taxon>
        <taxon>Alveolata</taxon>
        <taxon>Dinophyceae</taxon>
        <taxon>Suessiales</taxon>
        <taxon>Suessiaceae</taxon>
        <taxon>Polarella</taxon>
    </lineage>
</organism>
<dbReference type="Proteomes" id="UP000654075">
    <property type="component" value="Unassembled WGS sequence"/>
</dbReference>
<keyword evidence="2" id="KW-0813">Transport</keyword>
<evidence type="ECO:0000256" key="5">
    <source>
        <dbReference type="ARBA" id="ARBA00022826"/>
    </source>
</evidence>
<proteinExistence type="predicted"/>
<dbReference type="PANTHER" id="PTHR11537:SF254">
    <property type="entry name" value="POTASSIUM VOLTAGE-GATED CHANNEL PROTEIN SHAB"/>
    <property type="match status" value="1"/>
</dbReference>
<keyword evidence="16" id="KW-1185">Reference proteome</keyword>
<feature type="transmembrane region" description="Helical" evidence="13">
    <location>
        <begin position="445"/>
        <end position="466"/>
    </location>
</feature>
<evidence type="ECO:0000256" key="7">
    <source>
        <dbReference type="ARBA" id="ARBA00022958"/>
    </source>
</evidence>
<keyword evidence="3" id="KW-0633">Potassium transport</keyword>
<evidence type="ECO:0000313" key="15">
    <source>
        <dbReference type="EMBL" id="CAE8596077.1"/>
    </source>
</evidence>
<reference evidence="15" key="1">
    <citation type="submission" date="2021-02" db="EMBL/GenBank/DDBJ databases">
        <authorList>
            <person name="Dougan E. K."/>
            <person name="Rhodes N."/>
            <person name="Thang M."/>
            <person name="Chan C."/>
        </authorList>
    </citation>
    <scope>NUCLEOTIDE SEQUENCE</scope>
</reference>
<dbReference type="GO" id="GO:0008076">
    <property type="term" value="C:voltage-gated potassium channel complex"/>
    <property type="evidence" value="ECO:0007669"/>
    <property type="project" value="InterPro"/>
</dbReference>
<dbReference type="GO" id="GO:0005249">
    <property type="term" value="F:voltage-gated potassium channel activity"/>
    <property type="evidence" value="ECO:0007669"/>
    <property type="project" value="InterPro"/>
</dbReference>
<dbReference type="InterPro" id="IPR027359">
    <property type="entry name" value="Volt_channel_dom_sf"/>
</dbReference>
<sequence>MAKVGADPMDSVPSAGGQMATHQRRPQEQEEEEEQQQQRQHQQQQRRLKSDEAACVNARMQASIHEQRVPWLIGRERHIDLLVIRKLMTRLREQNGPPKNPRAPDETVPIQAFQRAFIRLFYILRDRGGFEARGYDKDQLGYIGWDGACALWQDRGCFDLELNTWERIFITFDEPTSSRGAMLISVASIAIVFVSCFFRVLSTMPETMVRTSNADEGEVNMGFWAMEVICLTLLIVEYLMRICTVWAIRKEVLSEEHLISRSCAYDNIELSSPGRNILQYIISPWHVIDVLSIVPGLVVLSVLSVSKYDGFVVGLRLLRLARVSRTLRDTQLLAPVIVMKRTVRKSLKVLYVLSFNLIAGVLVSGSLMFFCERGTWNEESGKQGRVVGKAYNQTTGQTEDVMGESPFQSIPQALWWALITTATVGGNSGFASTGMGQVVTMATMVWSLIIIALGVGMVGGSFVQVWNQHATEQKLEAQTLRRELADVSASIHRVEPEKVAKLMMVEIWHDDGNCDRPQHAAADNYLGEACFSLPILADEKVEWEKTLPLVADPRKLAIERKITGCVTVSFSWQPLAPAPVSTDLMQCMARADSRMEQADVSRMGRREILAGTLWFKVVSASKLGRVDWSKYGGSSSPYARVFCYPNSPPLMDAKLEPISWHTSTINDCIAPLWDEEQEVSFSWYSVPNAMQAARKARARVQKGDPIFSLDGILPEPAAIGHVAYGQEKLDEQYESGGNEGQLNAAAMQILKNLARSTDNIVEELSQVRGEVQSLRTKVDTLQAPDPSALSAVSAALGTGESGDTLDANLDSFPIRKRKH</sequence>
<feature type="domain" description="Ion transport" evidence="14">
    <location>
        <begin position="185"/>
        <end position="465"/>
    </location>
</feature>
<dbReference type="SUPFAM" id="SSF49562">
    <property type="entry name" value="C2 domain (Calcium/lipid-binding domain, CaLB)"/>
    <property type="match status" value="1"/>
</dbReference>
<accession>A0A813EDG6</accession>
<dbReference type="InterPro" id="IPR035892">
    <property type="entry name" value="C2_domain_sf"/>
</dbReference>
<dbReference type="AlphaFoldDB" id="A0A813EDG6"/>
<dbReference type="Pfam" id="PF00520">
    <property type="entry name" value="Ion_trans"/>
    <property type="match status" value="1"/>
</dbReference>
<evidence type="ECO:0000256" key="13">
    <source>
        <dbReference type="SAM" id="Phobius"/>
    </source>
</evidence>
<evidence type="ECO:0000256" key="2">
    <source>
        <dbReference type="ARBA" id="ARBA00022448"/>
    </source>
</evidence>
<dbReference type="GO" id="GO:0001508">
    <property type="term" value="P:action potential"/>
    <property type="evidence" value="ECO:0007669"/>
    <property type="project" value="TreeGrafter"/>
</dbReference>
<keyword evidence="8 13" id="KW-1133">Transmembrane helix</keyword>
<evidence type="ECO:0000256" key="3">
    <source>
        <dbReference type="ARBA" id="ARBA00022538"/>
    </source>
</evidence>
<dbReference type="SUPFAM" id="SSF81324">
    <property type="entry name" value="Voltage-gated potassium channels"/>
    <property type="match status" value="1"/>
</dbReference>
<protein>
    <recommendedName>
        <fullName evidence="14">Ion transport domain-containing protein</fullName>
    </recommendedName>
</protein>
<dbReference type="InterPro" id="IPR028325">
    <property type="entry name" value="VG_K_chnl"/>
</dbReference>
<feature type="transmembrane region" description="Helical" evidence="13">
    <location>
        <begin position="413"/>
        <end position="433"/>
    </location>
</feature>
<feature type="transmembrane region" description="Helical" evidence="13">
    <location>
        <begin position="181"/>
        <end position="201"/>
    </location>
</feature>
<evidence type="ECO:0000256" key="12">
    <source>
        <dbReference type="SAM" id="MobiDB-lite"/>
    </source>
</evidence>
<name>A0A813EDG6_POLGL</name>
<feature type="transmembrane region" description="Helical" evidence="13">
    <location>
        <begin position="349"/>
        <end position="370"/>
    </location>
</feature>
<keyword evidence="9" id="KW-0406">Ion transport</keyword>
<dbReference type="EMBL" id="CAJNNV010008328">
    <property type="protein sequence ID" value="CAE8596077.1"/>
    <property type="molecule type" value="Genomic_DNA"/>
</dbReference>
<comment type="caution">
    <text evidence="15">The sequence shown here is derived from an EMBL/GenBank/DDBJ whole genome shotgun (WGS) entry which is preliminary data.</text>
</comment>
<evidence type="ECO:0000256" key="11">
    <source>
        <dbReference type="ARBA" id="ARBA00023303"/>
    </source>
</evidence>
<evidence type="ECO:0000256" key="1">
    <source>
        <dbReference type="ARBA" id="ARBA00004141"/>
    </source>
</evidence>
<keyword evidence="5" id="KW-0631">Potassium channel</keyword>
<dbReference type="Gene3D" id="1.20.120.350">
    <property type="entry name" value="Voltage-gated potassium channels. Chain C"/>
    <property type="match status" value="1"/>
</dbReference>
<comment type="subcellular location">
    <subcellularLocation>
        <location evidence="1">Membrane</location>
        <topology evidence="1">Multi-pass membrane protein</topology>
    </subcellularLocation>
</comment>
<gene>
    <name evidence="15" type="ORF">PGLA1383_LOCUS14549</name>
</gene>
<keyword evidence="7" id="KW-0630">Potassium</keyword>
<evidence type="ECO:0000256" key="8">
    <source>
        <dbReference type="ARBA" id="ARBA00022989"/>
    </source>
</evidence>
<keyword evidence="6" id="KW-0851">Voltage-gated channel</keyword>
<dbReference type="InterPro" id="IPR005821">
    <property type="entry name" value="Ion_trans_dom"/>
</dbReference>
<keyword evidence="10 13" id="KW-0472">Membrane</keyword>
<feature type="region of interest" description="Disordered" evidence="12">
    <location>
        <begin position="1"/>
        <end position="52"/>
    </location>
</feature>
<dbReference type="PRINTS" id="PR00169">
    <property type="entry name" value="KCHANNEL"/>
</dbReference>
<dbReference type="PANTHER" id="PTHR11537">
    <property type="entry name" value="VOLTAGE-GATED POTASSIUM CHANNEL"/>
    <property type="match status" value="1"/>
</dbReference>
<feature type="transmembrane region" description="Helical" evidence="13">
    <location>
        <begin position="221"/>
        <end position="240"/>
    </location>
</feature>
<keyword evidence="11" id="KW-0407">Ion channel</keyword>
<evidence type="ECO:0000256" key="4">
    <source>
        <dbReference type="ARBA" id="ARBA00022692"/>
    </source>
</evidence>
<evidence type="ECO:0000256" key="10">
    <source>
        <dbReference type="ARBA" id="ARBA00023136"/>
    </source>
</evidence>
<evidence type="ECO:0000256" key="9">
    <source>
        <dbReference type="ARBA" id="ARBA00023065"/>
    </source>
</evidence>
<keyword evidence="4 13" id="KW-0812">Transmembrane</keyword>
<evidence type="ECO:0000313" key="16">
    <source>
        <dbReference type="Proteomes" id="UP000654075"/>
    </source>
</evidence>
<evidence type="ECO:0000256" key="6">
    <source>
        <dbReference type="ARBA" id="ARBA00022882"/>
    </source>
</evidence>
<evidence type="ECO:0000259" key="14">
    <source>
        <dbReference type="Pfam" id="PF00520"/>
    </source>
</evidence>